<dbReference type="Gene3D" id="3.40.50.1820">
    <property type="entry name" value="alpha/beta hydrolase"/>
    <property type="match status" value="1"/>
</dbReference>
<evidence type="ECO:0000256" key="7">
    <source>
        <dbReference type="RuleBase" id="RU361156"/>
    </source>
</evidence>
<dbReference type="GO" id="GO:0031647">
    <property type="term" value="P:regulation of protein stability"/>
    <property type="evidence" value="ECO:0007669"/>
    <property type="project" value="UniProtKB-ARBA"/>
</dbReference>
<dbReference type="InterPro" id="IPR001563">
    <property type="entry name" value="Peptidase_S10"/>
</dbReference>
<dbReference type="PRINTS" id="PR00724">
    <property type="entry name" value="CRBOXYPTASEC"/>
</dbReference>
<dbReference type="PROSITE" id="PS00131">
    <property type="entry name" value="CARBOXYPEPT_SER_SER"/>
    <property type="match status" value="1"/>
</dbReference>
<comment type="function">
    <text evidence="5">Protective protein appears to be essential for both the activity of beta-galactosidase and neuraminidase, it associates with these enzymes and exerts a protective function necessary for their stability and activity. This protein is also a carboxypeptidase and can deamidate tachykinins.</text>
</comment>
<comment type="similarity">
    <text evidence="1 7">Belongs to the peptidase S10 family.</text>
</comment>
<accession>A0A8C9RYZ9</accession>
<reference evidence="8 9" key="1">
    <citation type="submission" date="2019-04" db="EMBL/GenBank/DDBJ databases">
        <authorList>
            <consortium name="Wellcome Sanger Institute Data Sharing"/>
        </authorList>
    </citation>
    <scope>NUCLEOTIDE SEQUENCE [LARGE SCALE GENOMIC DNA]</scope>
</reference>
<evidence type="ECO:0000256" key="2">
    <source>
        <dbReference type="ARBA" id="ARBA00022645"/>
    </source>
</evidence>
<sequence>MESLQYEGTQTRLCICVALLFTLLFAGCWAQDEADLVTSVPGLIGIPNFKHYSGYLQAGPGKYFHYWFVESQNNPSTDPLVLWLSGGPGCSSMEGLLAENGPFHLNDNGTVYLNPYSWNKLANMLYLESPAGVGFSYSISGNYQTSDPQVAEDNYKALQQFFSKFPSFASNNFYVFAESYGGVYAPSLSQLIISRSTNINFKGMGVGNGMTSYALNDQSLIYFGYYHGLFGDDLWNQLSQYCCSSISCKFYNSSSTNCQNAVTLYQIQDTGLNIYDLYGQCYGGVGSSARYAADVSNLFRQYKFTFKAPVSAVPSSCPSVCVLAGQDFPRCINGTAMYYWLNDPTVRAALHIPRSIQTWELCSSTVGSLYQRVYMDMSPFYQDLLQRNVTLLLYSGDVDMACNFIGSKWFVEALNQQVVSQYRPWFYNNQIAGYVEQYEHITFLTVKVKTVSLNEKVTLGTSGLLGGHGVFVLKTTGLTVSLTCYL</sequence>
<dbReference type="EC" id="3.4.16.-" evidence="7"/>
<keyword evidence="4 7" id="KW-0378">Hydrolase</keyword>
<dbReference type="Pfam" id="PF00450">
    <property type="entry name" value="Peptidase_S10"/>
    <property type="match status" value="1"/>
</dbReference>
<keyword evidence="7" id="KW-0732">Signal</keyword>
<dbReference type="Gene3D" id="3.40.50.12670">
    <property type="match status" value="1"/>
</dbReference>
<dbReference type="InterPro" id="IPR029058">
    <property type="entry name" value="AB_hydrolase_fold"/>
</dbReference>
<dbReference type="FunFam" id="3.40.50.12670:FF:000002">
    <property type="entry name" value="Carboxypeptidase"/>
    <property type="match status" value="1"/>
</dbReference>
<evidence type="ECO:0000256" key="1">
    <source>
        <dbReference type="ARBA" id="ARBA00009431"/>
    </source>
</evidence>
<evidence type="ECO:0000256" key="6">
    <source>
        <dbReference type="ARBA" id="ARBA00061741"/>
    </source>
</evidence>
<name>A0A8C9RYZ9_SCLFO</name>
<proteinExistence type="inferred from homology"/>
<evidence type="ECO:0000313" key="9">
    <source>
        <dbReference type="Proteomes" id="UP000694397"/>
    </source>
</evidence>
<keyword evidence="3 7" id="KW-0645">Protease</keyword>
<dbReference type="InterPro" id="IPR018202">
    <property type="entry name" value="Ser_caboxypep_ser_AS"/>
</dbReference>
<evidence type="ECO:0000256" key="4">
    <source>
        <dbReference type="ARBA" id="ARBA00022801"/>
    </source>
</evidence>
<feature type="signal peptide" evidence="7">
    <location>
        <begin position="1"/>
        <end position="30"/>
    </location>
</feature>
<dbReference type="FunFam" id="3.40.50.1820:FF:000335">
    <property type="entry name" value="Carboxypeptidase"/>
    <property type="match status" value="1"/>
</dbReference>
<dbReference type="GO" id="GO:0006508">
    <property type="term" value="P:proteolysis"/>
    <property type="evidence" value="ECO:0007669"/>
    <property type="project" value="UniProtKB-KW"/>
</dbReference>
<dbReference type="GO" id="GO:0004185">
    <property type="term" value="F:serine-type carboxypeptidase activity"/>
    <property type="evidence" value="ECO:0007669"/>
    <property type="project" value="UniProtKB-UniRule"/>
</dbReference>
<evidence type="ECO:0000256" key="5">
    <source>
        <dbReference type="ARBA" id="ARBA00054649"/>
    </source>
</evidence>
<reference evidence="8" key="2">
    <citation type="submission" date="2025-08" db="UniProtKB">
        <authorList>
            <consortium name="Ensembl"/>
        </authorList>
    </citation>
    <scope>IDENTIFICATION</scope>
</reference>
<dbReference type="PANTHER" id="PTHR11802:SF471">
    <property type="entry name" value="CARBOXYPEPTIDASE"/>
    <property type="match status" value="1"/>
</dbReference>
<dbReference type="OrthoDB" id="443318at2759"/>
<dbReference type="Proteomes" id="UP000694397">
    <property type="component" value="Chromosome 1"/>
</dbReference>
<dbReference type="AlphaFoldDB" id="A0A8C9RYZ9"/>
<evidence type="ECO:0000313" key="8">
    <source>
        <dbReference type="Ensembl" id="ENSSFOP00015024944.1"/>
    </source>
</evidence>
<dbReference type="GO" id="GO:1904715">
    <property type="term" value="P:negative regulation of chaperone-mediated autophagy"/>
    <property type="evidence" value="ECO:0007669"/>
    <property type="project" value="UniProtKB-ARBA"/>
</dbReference>
<dbReference type="Ensembl" id="ENSSFOT00015025218.2">
    <property type="protein sequence ID" value="ENSSFOP00015024944.1"/>
    <property type="gene ID" value="ENSSFOG00015015676.2"/>
</dbReference>
<dbReference type="SUPFAM" id="SSF53474">
    <property type="entry name" value="alpha/beta-Hydrolases"/>
    <property type="match status" value="1"/>
</dbReference>
<organism evidence="8 9">
    <name type="scientific">Scleropages formosus</name>
    <name type="common">Asian bonytongue</name>
    <name type="synonym">Osteoglossum formosum</name>
    <dbReference type="NCBI Taxonomy" id="113540"/>
    <lineage>
        <taxon>Eukaryota</taxon>
        <taxon>Metazoa</taxon>
        <taxon>Chordata</taxon>
        <taxon>Craniata</taxon>
        <taxon>Vertebrata</taxon>
        <taxon>Euteleostomi</taxon>
        <taxon>Actinopterygii</taxon>
        <taxon>Neopterygii</taxon>
        <taxon>Teleostei</taxon>
        <taxon>Osteoglossocephala</taxon>
        <taxon>Osteoglossomorpha</taxon>
        <taxon>Osteoglossiformes</taxon>
        <taxon>Osteoglossidae</taxon>
        <taxon>Scleropages</taxon>
    </lineage>
</organism>
<feature type="chain" id="PRO_5034297603" description="Carboxypeptidase" evidence="7">
    <location>
        <begin position="31"/>
        <end position="486"/>
    </location>
</feature>
<gene>
    <name evidence="8" type="primary">LOC108937937</name>
</gene>
<comment type="subunit">
    <text evidence="6">Heterodimer of a 32 kDa chain and a 20 kDa chain; disulfide-linked.</text>
</comment>
<keyword evidence="9" id="KW-1185">Reference proteome</keyword>
<protein>
    <recommendedName>
        <fullName evidence="7">Carboxypeptidase</fullName>
        <ecNumber evidence="7">3.4.16.-</ecNumber>
    </recommendedName>
</protein>
<dbReference type="GeneTree" id="ENSGT00880000138014"/>
<dbReference type="PANTHER" id="PTHR11802">
    <property type="entry name" value="SERINE PROTEASE FAMILY S10 SERINE CARBOXYPEPTIDASE"/>
    <property type="match status" value="1"/>
</dbReference>
<evidence type="ECO:0000256" key="3">
    <source>
        <dbReference type="ARBA" id="ARBA00022670"/>
    </source>
</evidence>
<reference evidence="8" key="3">
    <citation type="submission" date="2025-09" db="UniProtKB">
        <authorList>
            <consortium name="Ensembl"/>
        </authorList>
    </citation>
    <scope>IDENTIFICATION</scope>
</reference>
<keyword evidence="2 7" id="KW-0121">Carboxypeptidase</keyword>